<feature type="non-terminal residue" evidence="5">
    <location>
        <position position="1"/>
    </location>
</feature>
<dbReference type="PROSITE" id="PS50103">
    <property type="entry name" value="ZF_C3H1"/>
    <property type="match status" value="1"/>
</dbReference>
<dbReference type="InterPro" id="IPR006941">
    <property type="entry name" value="RNase_CAF1"/>
</dbReference>
<organism evidence="5 6">
    <name type="scientific">Linderina pennispora</name>
    <dbReference type="NCBI Taxonomy" id="61395"/>
    <lineage>
        <taxon>Eukaryota</taxon>
        <taxon>Fungi</taxon>
        <taxon>Fungi incertae sedis</taxon>
        <taxon>Zoopagomycota</taxon>
        <taxon>Kickxellomycotina</taxon>
        <taxon>Kickxellomycetes</taxon>
        <taxon>Kickxellales</taxon>
        <taxon>Kickxellaceae</taxon>
        <taxon>Linderina</taxon>
    </lineage>
</organism>
<dbReference type="AlphaFoldDB" id="A0A1Y1W4C0"/>
<dbReference type="RefSeq" id="XP_040742185.1">
    <property type="nucleotide sequence ID" value="XM_040884179.1"/>
</dbReference>
<dbReference type="Gene3D" id="3.30.420.10">
    <property type="entry name" value="Ribonuclease H-like superfamily/Ribonuclease H"/>
    <property type="match status" value="2"/>
</dbReference>
<dbReference type="GO" id="GO:0000175">
    <property type="term" value="F:3'-5'-RNA exonuclease activity"/>
    <property type="evidence" value="ECO:0007669"/>
    <property type="project" value="TreeGrafter"/>
</dbReference>
<comment type="caution">
    <text evidence="5">The sequence shown here is derived from an EMBL/GenBank/DDBJ whole genome shotgun (WGS) entry which is preliminary data.</text>
</comment>
<dbReference type="STRING" id="61395.A0A1Y1W4C0"/>
<dbReference type="GO" id="GO:0017069">
    <property type="term" value="F:snRNA binding"/>
    <property type="evidence" value="ECO:0007669"/>
    <property type="project" value="TreeGrafter"/>
</dbReference>
<dbReference type="Pfam" id="PF04857">
    <property type="entry name" value="CAF1"/>
    <property type="match status" value="2"/>
</dbReference>
<dbReference type="PANTHER" id="PTHR15092">
    <property type="entry name" value="POLY A -SPECIFIC RIBONUCLEASE/TARGET OF EGR1, MEMBER 1"/>
    <property type="match status" value="1"/>
</dbReference>
<evidence type="ECO:0000313" key="6">
    <source>
        <dbReference type="Proteomes" id="UP000193922"/>
    </source>
</evidence>
<feature type="non-terminal residue" evidence="5">
    <location>
        <position position="439"/>
    </location>
</feature>
<keyword evidence="2" id="KW-0863">Zinc-finger</keyword>
<feature type="domain" description="C3H1-type" evidence="4">
    <location>
        <begin position="280"/>
        <end position="308"/>
    </location>
</feature>
<feature type="region of interest" description="Disordered" evidence="3">
    <location>
        <begin position="320"/>
        <end position="384"/>
    </location>
</feature>
<keyword evidence="2" id="KW-0479">Metal-binding</keyword>
<reference evidence="5 6" key="1">
    <citation type="submission" date="2016-07" db="EMBL/GenBank/DDBJ databases">
        <title>Pervasive Adenine N6-methylation of Active Genes in Fungi.</title>
        <authorList>
            <consortium name="DOE Joint Genome Institute"/>
            <person name="Mondo S.J."/>
            <person name="Dannebaum R.O."/>
            <person name="Kuo R.C."/>
            <person name="Labutti K."/>
            <person name="Haridas S."/>
            <person name="Kuo A."/>
            <person name="Salamov A."/>
            <person name="Ahrendt S.R."/>
            <person name="Lipzen A."/>
            <person name="Sullivan W."/>
            <person name="Andreopoulos W.B."/>
            <person name="Clum A."/>
            <person name="Lindquist E."/>
            <person name="Daum C."/>
            <person name="Ramamoorthy G.K."/>
            <person name="Gryganskyi A."/>
            <person name="Culley D."/>
            <person name="Magnuson J.K."/>
            <person name="James T.Y."/>
            <person name="O'Malley M.A."/>
            <person name="Stajich J.E."/>
            <person name="Spatafora J.W."/>
            <person name="Visel A."/>
            <person name="Grigoriev I.V."/>
        </authorList>
    </citation>
    <scope>NUCLEOTIDE SEQUENCE [LARGE SCALE GENOMIC DNA]</scope>
    <source>
        <strain evidence="5 6">ATCC 12442</strain>
    </source>
</reference>
<dbReference type="Proteomes" id="UP000193922">
    <property type="component" value="Unassembled WGS sequence"/>
</dbReference>
<evidence type="ECO:0000313" key="5">
    <source>
        <dbReference type="EMBL" id="ORX68371.1"/>
    </source>
</evidence>
<keyword evidence="2" id="KW-0862">Zinc</keyword>
<dbReference type="InterPro" id="IPR036397">
    <property type="entry name" value="RNaseH_sf"/>
</dbReference>
<evidence type="ECO:0000259" key="4">
    <source>
        <dbReference type="PROSITE" id="PS50103"/>
    </source>
</evidence>
<dbReference type="InterPro" id="IPR051181">
    <property type="entry name" value="CAF1_poly(A)_ribonucleases"/>
</dbReference>
<accession>A0A1Y1W4C0</accession>
<dbReference type="GeneID" id="63800827"/>
<dbReference type="OrthoDB" id="414075at2759"/>
<dbReference type="PANTHER" id="PTHR15092:SF37">
    <property type="entry name" value="TARGET OF EGR1 PROTEIN 1"/>
    <property type="match status" value="1"/>
</dbReference>
<dbReference type="GO" id="GO:0015030">
    <property type="term" value="C:Cajal body"/>
    <property type="evidence" value="ECO:0007669"/>
    <property type="project" value="TreeGrafter"/>
</dbReference>
<evidence type="ECO:0000256" key="2">
    <source>
        <dbReference type="PROSITE-ProRule" id="PRU00723"/>
    </source>
</evidence>
<dbReference type="InterPro" id="IPR000571">
    <property type="entry name" value="Znf_CCCH"/>
</dbReference>
<dbReference type="EMBL" id="MCFD01000010">
    <property type="protein sequence ID" value="ORX68371.1"/>
    <property type="molecule type" value="Genomic_DNA"/>
</dbReference>
<gene>
    <name evidence="5" type="ORF">DL89DRAFT_210141</name>
</gene>
<comment type="similarity">
    <text evidence="1">Belongs to the CAF1 family.</text>
</comment>
<evidence type="ECO:0000256" key="3">
    <source>
        <dbReference type="SAM" id="MobiDB-lite"/>
    </source>
</evidence>
<dbReference type="GO" id="GO:0034472">
    <property type="term" value="P:snRNA 3'-end processing"/>
    <property type="evidence" value="ECO:0007669"/>
    <property type="project" value="TreeGrafter"/>
</dbReference>
<name>A0A1Y1W4C0_9FUNG</name>
<feature type="zinc finger region" description="C3H1-type" evidence="2">
    <location>
        <begin position="280"/>
        <end position="308"/>
    </location>
</feature>
<protein>
    <submittedName>
        <fullName evidence="5">Ribonuclease CAF1</fullName>
    </submittedName>
</protein>
<keyword evidence="6" id="KW-1185">Reference proteome</keyword>
<dbReference type="GO" id="GO:0008270">
    <property type="term" value="F:zinc ion binding"/>
    <property type="evidence" value="ECO:0007669"/>
    <property type="project" value="UniProtKB-KW"/>
</dbReference>
<sequence length="439" mass="48955">TATAAYNDITRRNLLLVADTIREQIADAKFIAIDTEFTGLSISNASPVFGFNTQEWVTRATQMEDKYKAMSNVAKSHALVSLGMSVFSKRHSKPGSFNVNNYNFTVQQQNSHLISANSVAFLAQNGFDLNRQASEGIRFYAGPNPMPPVTRNELANREGLAMREIFLDIIRSKVPLVIHNGLFDLVYVYQAFVGPLPDSYNAFAYDLSEMFPGGIFDTKYISEMVEPGSASFLAYTFHKNERIQKRRLETDEPAVQAKLKSPLKYQEPAEPTYPALPEAEKDIEYCLNFALHGHCRFRNKCPKSHDINFILDCQEREEAKKKAKESGGEGPESSANGDDSKKRKRGAGDEGSADSSDSDSKKAHKARKHSEEAASKPSSSDNENMYHTAAYDAYMTGYIFASHQIRLGEGIGEYMNKVYLMGRPDQPLLIKPSLFASNS</sequence>
<proteinExistence type="inferred from homology"/>
<evidence type="ECO:0000256" key="1">
    <source>
        <dbReference type="ARBA" id="ARBA00008372"/>
    </source>
</evidence>
<dbReference type="InterPro" id="IPR012337">
    <property type="entry name" value="RNaseH-like_sf"/>
</dbReference>
<dbReference type="SUPFAM" id="SSF53098">
    <property type="entry name" value="Ribonuclease H-like"/>
    <property type="match status" value="1"/>
</dbReference>